<evidence type="ECO:0000256" key="6">
    <source>
        <dbReference type="SAM" id="MobiDB-lite"/>
    </source>
</evidence>
<feature type="domain" description="FAD-binding PCMH-type" evidence="7">
    <location>
        <begin position="95"/>
        <end position="265"/>
    </location>
</feature>
<dbReference type="InterPro" id="IPR050416">
    <property type="entry name" value="FAD-linked_Oxidoreductase"/>
</dbReference>
<keyword evidence="3" id="KW-0285">Flavoprotein</keyword>
<reference evidence="8 9" key="1">
    <citation type="submission" date="2016-10" db="EMBL/GenBank/DDBJ databases">
        <authorList>
            <person name="de Groot N.N."/>
        </authorList>
    </citation>
    <scope>NUCLEOTIDE SEQUENCE [LARGE SCALE GENOMIC DNA]</scope>
    <source>
        <strain evidence="8 9">DSM 44149</strain>
    </source>
</reference>
<dbReference type="PROSITE" id="PS00862">
    <property type="entry name" value="OX2_COVAL_FAD"/>
    <property type="match status" value="1"/>
</dbReference>
<dbReference type="InterPro" id="IPR016166">
    <property type="entry name" value="FAD-bd_PCMH"/>
</dbReference>
<dbReference type="AlphaFoldDB" id="A0A1G9YWK3"/>
<dbReference type="InterPro" id="IPR012951">
    <property type="entry name" value="BBE"/>
</dbReference>
<evidence type="ECO:0000256" key="3">
    <source>
        <dbReference type="ARBA" id="ARBA00022630"/>
    </source>
</evidence>
<evidence type="ECO:0000313" key="9">
    <source>
        <dbReference type="Proteomes" id="UP000183376"/>
    </source>
</evidence>
<dbReference type="Gene3D" id="3.30.465.10">
    <property type="match status" value="1"/>
</dbReference>
<evidence type="ECO:0000256" key="4">
    <source>
        <dbReference type="ARBA" id="ARBA00022827"/>
    </source>
</evidence>
<organism evidence="8 9">
    <name type="scientific">Allokutzneria albata</name>
    <name type="common">Kibdelosporangium albatum</name>
    <dbReference type="NCBI Taxonomy" id="211114"/>
    <lineage>
        <taxon>Bacteria</taxon>
        <taxon>Bacillati</taxon>
        <taxon>Actinomycetota</taxon>
        <taxon>Actinomycetes</taxon>
        <taxon>Pseudonocardiales</taxon>
        <taxon>Pseudonocardiaceae</taxon>
        <taxon>Allokutzneria</taxon>
    </lineage>
</organism>
<dbReference type="OrthoDB" id="9775082at2"/>
<keyword evidence="4" id="KW-0274">FAD</keyword>
<proteinExistence type="inferred from homology"/>
<feature type="region of interest" description="Disordered" evidence="6">
    <location>
        <begin position="40"/>
        <end position="62"/>
    </location>
</feature>
<dbReference type="InterPro" id="IPR036318">
    <property type="entry name" value="FAD-bd_PCMH-like_sf"/>
</dbReference>
<dbReference type="eggNOG" id="COG0277">
    <property type="taxonomic scope" value="Bacteria"/>
</dbReference>
<dbReference type="Pfam" id="PF01565">
    <property type="entry name" value="FAD_binding_4"/>
    <property type="match status" value="1"/>
</dbReference>
<evidence type="ECO:0000256" key="5">
    <source>
        <dbReference type="ARBA" id="ARBA00023002"/>
    </source>
</evidence>
<sequence>MTAFSEVIRVSAVDRRNFLRTAGGLGAFALLTACGDGGPTNTTTPAATPTTTAPPSTTTAVPPDWDTLKSRLKGPLARPGQPGYDAARPFNTALTKTSPAAVAQVRGVEDVQTCIDMARRSHIPIAARSGGHSYAGYSCPDRALVVDLRSLSSVEVRDDGIAEIGAGARLADVYSALAAKGRCLPAGTCPTVGIAGLALGGGLGVLTRKFGLTADHLVSARIVTADGVARTASADGDADLHWALRGGGGGNFGIVTSFEFSTEAAPAQLTVFHVEFAAGSAAEVLGAWQDWIAEAPAELWANCVVEGGSPPKARVSGCYVGASARANTMLTQFARRTGARVADRNVRTMNYLAAMRHFAGSSGRTGFVASSRVLEKRMNEPGTLAALVNDRPDMDLLFDPLGGAVSTVDARETAFPHRAALATVQVYADTEAGQHRSAASQVDRAQRDIAEQVGRGAYVNYIDPAQRDWPQAYYGNNLNRLRQVANLYDPDGVFAFAQGLRTR</sequence>
<dbReference type="Proteomes" id="UP000183376">
    <property type="component" value="Chromosome I"/>
</dbReference>
<dbReference type="Gene3D" id="3.40.462.20">
    <property type="match status" value="1"/>
</dbReference>
<comment type="similarity">
    <text evidence="2">Belongs to the oxygen-dependent FAD-linked oxidoreductase family.</text>
</comment>
<keyword evidence="9" id="KW-1185">Reference proteome</keyword>
<dbReference type="InterPro" id="IPR006093">
    <property type="entry name" value="Oxy_OxRdtase_FAD_BS"/>
</dbReference>
<dbReference type="PANTHER" id="PTHR42973">
    <property type="entry name" value="BINDING OXIDOREDUCTASE, PUTATIVE (AFU_ORTHOLOGUE AFUA_1G17690)-RELATED"/>
    <property type="match status" value="1"/>
</dbReference>
<dbReference type="PROSITE" id="PS51318">
    <property type="entry name" value="TAT"/>
    <property type="match status" value="1"/>
</dbReference>
<evidence type="ECO:0000256" key="1">
    <source>
        <dbReference type="ARBA" id="ARBA00001974"/>
    </source>
</evidence>
<gene>
    <name evidence="8" type="ORF">SAMN04489726_5074</name>
</gene>
<protein>
    <submittedName>
        <fullName evidence="8">FAD/FMN-containing dehydrogenase</fullName>
    </submittedName>
</protein>
<dbReference type="InterPro" id="IPR016169">
    <property type="entry name" value="FAD-bd_PCMH_sub2"/>
</dbReference>
<dbReference type="EMBL" id="LT629701">
    <property type="protein sequence ID" value="SDN13035.1"/>
    <property type="molecule type" value="Genomic_DNA"/>
</dbReference>
<keyword evidence="5" id="KW-0560">Oxidoreductase</keyword>
<dbReference type="InterPro" id="IPR006311">
    <property type="entry name" value="TAT_signal"/>
</dbReference>
<comment type="cofactor">
    <cofactor evidence="1">
        <name>FAD</name>
        <dbReference type="ChEBI" id="CHEBI:57692"/>
    </cofactor>
</comment>
<dbReference type="Gene3D" id="3.30.43.10">
    <property type="entry name" value="Uridine Diphospho-n-acetylenolpyruvylglucosamine Reductase, domain 2"/>
    <property type="match status" value="1"/>
</dbReference>
<evidence type="ECO:0000313" key="8">
    <source>
        <dbReference type="EMBL" id="SDN13035.1"/>
    </source>
</evidence>
<dbReference type="InterPro" id="IPR016167">
    <property type="entry name" value="FAD-bd_PCMH_sub1"/>
</dbReference>
<dbReference type="Pfam" id="PF08031">
    <property type="entry name" value="BBE"/>
    <property type="match status" value="1"/>
</dbReference>
<evidence type="ECO:0000259" key="7">
    <source>
        <dbReference type="PROSITE" id="PS51387"/>
    </source>
</evidence>
<dbReference type="STRING" id="211114.SAMN04489726_5074"/>
<dbReference type="GO" id="GO:0071949">
    <property type="term" value="F:FAD binding"/>
    <property type="evidence" value="ECO:0007669"/>
    <property type="project" value="InterPro"/>
</dbReference>
<dbReference type="SUPFAM" id="SSF56176">
    <property type="entry name" value="FAD-binding/transporter-associated domain-like"/>
    <property type="match status" value="1"/>
</dbReference>
<evidence type="ECO:0000256" key="2">
    <source>
        <dbReference type="ARBA" id="ARBA00005466"/>
    </source>
</evidence>
<accession>A0A1G9YWK3</accession>
<name>A0A1G9YWK3_ALLAB</name>
<dbReference type="InterPro" id="IPR006094">
    <property type="entry name" value="Oxid_FAD_bind_N"/>
</dbReference>
<dbReference type="GO" id="GO:0016491">
    <property type="term" value="F:oxidoreductase activity"/>
    <property type="evidence" value="ECO:0007669"/>
    <property type="project" value="UniProtKB-KW"/>
</dbReference>
<dbReference type="PROSITE" id="PS51387">
    <property type="entry name" value="FAD_PCMH"/>
    <property type="match status" value="1"/>
</dbReference>
<dbReference type="PANTHER" id="PTHR42973:SF39">
    <property type="entry name" value="FAD-BINDING PCMH-TYPE DOMAIN-CONTAINING PROTEIN"/>
    <property type="match status" value="1"/>
</dbReference>